<evidence type="ECO:0000313" key="1">
    <source>
        <dbReference type="EMBL" id="KAI3375783.1"/>
    </source>
</evidence>
<reference evidence="1" key="1">
    <citation type="submission" date="2022-04" db="EMBL/GenBank/DDBJ databases">
        <title>Jade perch genome.</title>
        <authorList>
            <person name="Chao B."/>
        </authorList>
    </citation>
    <scope>NUCLEOTIDE SEQUENCE</scope>
    <source>
        <strain evidence="1">CB-2022</strain>
    </source>
</reference>
<accession>A0ACB8X6P4</accession>
<evidence type="ECO:0000313" key="2">
    <source>
        <dbReference type="Proteomes" id="UP000831701"/>
    </source>
</evidence>
<gene>
    <name evidence="1" type="ORF">L3Q82_004069</name>
</gene>
<keyword evidence="2" id="KW-1185">Reference proteome</keyword>
<organism evidence="1 2">
    <name type="scientific">Scortum barcoo</name>
    <name type="common">barcoo grunter</name>
    <dbReference type="NCBI Taxonomy" id="214431"/>
    <lineage>
        <taxon>Eukaryota</taxon>
        <taxon>Metazoa</taxon>
        <taxon>Chordata</taxon>
        <taxon>Craniata</taxon>
        <taxon>Vertebrata</taxon>
        <taxon>Euteleostomi</taxon>
        <taxon>Actinopterygii</taxon>
        <taxon>Neopterygii</taxon>
        <taxon>Teleostei</taxon>
        <taxon>Neoteleostei</taxon>
        <taxon>Acanthomorphata</taxon>
        <taxon>Eupercaria</taxon>
        <taxon>Centrarchiformes</taxon>
        <taxon>Terapontoidei</taxon>
        <taxon>Terapontidae</taxon>
        <taxon>Scortum</taxon>
    </lineage>
</organism>
<proteinExistence type="predicted"/>
<dbReference type="EMBL" id="CM041532">
    <property type="protein sequence ID" value="KAI3375783.1"/>
    <property type="molecule type" value="Genomic_DNA"/>
</dbReference>
<name>A0ACB8X6P4_9TELE</name>
<protein>
    <submittedName>
        <fullName evidence="1">Uncharacterized protein</fullName>
    </submittedName>
</protein>
<dbReference type="Proteomes" id="UP000831701">
    <property type="component" value="Chromosome 2"/>
</dbReference>
<sequence>MIRKGKDCYRRKMEHQLQQNNICGVWKGLKTISGFKEPKSQPVGDQGLLLTSHQVRNALKKNRARKAAGPDGISSRLLKSCADQLCGIFGYTFNLSLKLGRVPQLWKTSCIVPVPKTPHPKELNSYRPVALTSHLMKTLERLVLAHLRPLVSSFMDPLQFAYQPDIGVDDAVIYLLHTSLTHLEKAGSTVRIMFFDFSSAFNTIQPRLLGDKLQLAGVDHHLTTWILDYLTHTDHNGDDREYRGLIQDFADWCLRNNLQINAGKTKELVVDFRRRRHSPPAPVSIQGTDIDTVKSYKYLGVHLNDSLDWSDNTNALVKKGNSRLFLLRRLRSFGVQGPLLRTFYDSVVASAIFYGIVCWASSITDRDRRRMDRLIQQKNKMDVRWAISVFLIVSVNNNCSTNYNNCRTNNNDRSNNNNNNNNNNKASNNDSKQQQQQRRHSNYNDRSININNRISTTIRSNNDRSNNNNRSTNYNDYSTNNNDRSINNNNVRSNYNNNSQQLQQQQQRRLQLQQRPRSNYNNCRTNNNNKRGTNNNTGHSNYINCSTNNN</sequence>
<comment type="caution">
    <text evidence="1">The sequence shown here is derived from an EMBL/GenBank/DDBJ whole genome shotgun (WGS) entry which is preliminary data.</text>
</comment>